<dbReference type="PANTHER" id="PTHR11228:SF7">
    <property type="entry name" value="PQQA PEPTIDE CYCLASE"/>
    <property type="match status" value="1"/>
</dbReference>
<dbReference type="InterPro" id="IPR034480">
    <property type="entry name" value="Heme_synthase-like"/>
</dbReference>
<dbReference type="SFLD" id="SFLDF00393">
    <property type="entry name" value="heme_D1_biosynthesis_(NirJ-lik"/>
    <property type="match status" value="1"/>
</dbReference>
<keyword evidence="2" id="KW-0004">4Fe-4S</keyword>
<evidence type="ECO:0000256" key="8">
    <source>
        <dbReference type="ARBA" id="ARBA00023462"/>
    </source>
</evidence>
<dbReference type="InterPro" id="IPR050377">
    <property type="entry name" value="Radical_SAM_PqqE_MftC-like"/>
</dbReference>
<comment type="pathway">
    <text evidence="7">Porphyrin-containing compound metabolism.</text>
</comment>
<dbReference type="FunFam" id="3.20.20.70:FF:000188">
    <property type="entry name" value="Mycofactocin radical SAM maturase MftC"/>
    <property type="match status" value="1"/>
</dbReference>
<dbReference type="InterPro" id="IPR007197">
    <property type="entry name" value="rSAM"/>
</dbReference>
<evidence type="ECO:0000313" key="12">
    <source>
        <dbReference type="EMBL" id="MDQ2095137.1"/>
    </source>
</evidence>
<gene>
    <name evidence="12" type="primary">nirJ</name>
    <name evidence="12" type="ORF">NOI20_13520</name>
</gene>
<reference evidence="12" key="1">
    <citation type="submission" date="2022-07" db="EMBL/GenBank/DDBJ databases">
        <authorList>
            <person name="Otstavnykh N."/>
            <person name="Isaeva M."/>
            <person name="Bystritskaya E."/>
        </authorList>
    </citation>
    <scope>NUCLEOTIDE SEQUENCE</scope>
    <source>
        <strain evidence="12">10Alg 79</strain>
    </source>
</reference>
<dbReference type="GO" id="GO:0006783">
    <property type="term" value="P:heme biosynthetic process"/>
    <property type="evidence" value="ECO:0007669"/>
    <property type="project" value="TreeGrafter"/>
</dbReference>
<evidence type="ECO:0000256" key="1">
    <source>
        <dbReference type="ARBA" id="ARBA00001966"/>
    </source>
</evidence>
<evidence type="ECO:0000256" key="4">
    <source>
        <dbReference type="ARBA" id="ARBA00022723"/>
    </source>
</evidence>
<dbReference type="GO" id="GO:0051539">
    <property type="term" value="F:4 iron, 4 sulfur cluster binding"/>
    <property type="evidence" value="ECO:0007669"/>
    <property type="project" value="UniProtKB-KW"/>
</dbReference>
<dbReference type="SUPFAM" id="SSF102114">
    <property type="entry name" value="Radical SAM enzymes"/>
    <property type="match status" value="1"/>
</dbReference>
<dbReference type="Gene3D" id="3.20.20.70">
    <property type="entry name" value="Aldolase class I"/>
    <property type="match status" value="1"/>
</dbReference>
<dbReference type="AlphaFoldDB" id="A0AAJ1X815"/>
<protein>
    <recommendedName>
        <fullName evidence="10">Pre-heme d1 synthase</fullName>
    </recommendedName>
</protein>
<dbReference type="PANTHER" id="PTHR11228">
    <property type="entry name" value="RADICAL SAM DOMAIN PROTEIN"/>
    <property type="match status" value="1"/>
</dbReference>
<evidence type="ECO:0000313" key="13">
    <source>
        <dbReference type="Proteomes" id="UP001227162"/>
    </source>
</evidence>
<comment type="function">
    <text evidence="9">Involved in heme d1 biosynthesis. Radical SAM enzyme that catalyzes the removal of two propionate side chains from the intermediate 12,18-didecarboxysiroheme (DDSH) and may introduce the keto functions on rings A and B, yielding the heme d1 precursor dihydro-heme d1.</text>
</comment>
<dbReference type="CDD" id="cd21123">
    <property type="entry name" value="SPASM_MftC-like"/>
    <property type="match status" value="1"/>
</dbReference>
<dbReference type="InterPro" id="IPR013785">
    <property type="entry name" value="Aldolase_TIM"/>
</dbReference>
<keyword evidence="4" id="KW-0479">Metal-binding</keyword>
<keyword evidence="13" id="KW-1185">Reference proteome</keyword>
<dbReference type="InterPro" id="IPR017200">
    <property type="entry name" value="PqqE-like"/>
</dbReference>
<comment type="caution">
    <text evidence="12">The sequence shown here is derived from an EMBL/GenBank/DDBJ whole genome shotgun (WGS) entry which is preliminary data.</text>
</comment>
<dbReference type="GO" id="GO:0003824">
    <property type="term" value="F:catalytic activity"/>
    <property type="evidence" value="ECO:0007669"/>
    <property type="project" value="InterPro"/>
</dbReference>
<evidence type="ECO:0000256" key="7">
    <source>
        <dbReference type="ARBA" id="ARBA00023444"/>
    </source>
</evidence>
<dbReference type="NCBIfam" id="TIGR04051">
    <property type="entry name" value="rSAM_NirJ"/>
    <property type="match status" value="1"/>
</dbReference>
<dbReference type="InterPro" id="IPR023992">
    <property type="entry name" value="HemeD1_Synth_NirJ"/>
</dbReference>
<dbReference type="SFLD" id="SFLDG01067">
    <property type="entry name" value="SPASM/twitch_domain_containing"/>
    <property type="match status" value="1"/>
</dbReference>
<dbReference type="PIRSF" id="PIRSF037420">
    <property type="entry name" value="PQQ_syn_pqqE"/>
    <property type="match status" value="1"/>
</dbReference>
<organism evidence="12 13">
    <name type="scientific">Rhodalgimonas zhirmunskyi</name>
    <dbReference type="NCBI Taxonomy" id="2964767"/>
    <lineage>
        <taxon>Bacteria</taxon>
        <taxon>Pseudomonadati</taxon>
        <taxon>Pseudomonadota</taxon>
        <taxon>Alphaproteobacteria</taxon>
        <taxon>Rhodobacterales</taxon>
        <taxon>Roseobacteraceae</taxon>
        <taxon>Rhodalgimonas</taxon>
    </lineage>
</organism>
<dbReference type="SFLD" id="SFLDG01385">
    <property type="entry name" value="heme_carboxy_lyase_like"/>
    <property type="match status" value="1"/>
</dbReference>
<name>A0AAJ1X815_9RHOB</name>
<dbReference type="SMART" id="SM00729">
    <property type="entry name" value="Elp3"/>
    <property type="match status" value="1"/>
</dbReference>
<proteinExistence type="inferred from homology"/>
<keyword evidence="6" id="KW-0411">Iron-sulfur</keyword>
<evidence type="ECO:0000259" key="11">
    <source>
        <dbReference type="PROSITE" id="PS51918"/>
    </source>
</evidence>
<sequence length="414" mass="45811">MFRLTQYMQQLVAPTPVRVRRGSGGENAGVKPVVIWNLTRRCNLKCRHCYTVSADVDFPFELSHEQAMGVLDDLSGFGIPALILSGGEPLSRFDFFDIAERARALNFRYLALSTNGTKLVGDTAARVADIGFDYVGISLDGIGKQNDWFRGKDGAFDEALAGVRECKARGIKVGLRFTITDSNAHMLDDMLDLCDSEGVDKFYLSHLVYAGRGDKNRGEDTQHIRTRNAMDALIERAWIAVAEDEPLEIVTGNNDADAVYFLQWARKHFDAEKVAHVEDHLRAWGGNSSGLGVANIAPTGAVHPDTYWSDYTVGNVKQTPFTQLWTGDDPMLATLRQRPRPLKGRCGACAFKEVCGGNTRIRALQITGDPWAEDPACYLSNGEIGLEPGATPEADRLTVTPFRGKRHDPEHRFF</sequence>
<comment type="cofactor">
    <cofactor evidence="1">
        <name>[4Fe-4S] cluster</name>
        <dbReference type="ChEBI" id="CHEBI:49883"/>
    </cofactor>
</comment>
<reference evidence="12" key="2">
    <citation type="submission" date="2023-04" db="EMBL/GenBank/DDBJ databases">
        <title>'Rhodoalgimonas zhirmunskyi' gen. nov., isolated from a red alga.</title>
        <authorList>
            <person name="Nedashkovskaya O.I."/>
            <person name="Otstavnykh N.Y."/>
            <person name="Bystritskaya E.P."/>
            <person name="Balabanova L.A."/>
            <person name="Isaeva M.P."/>
        </authorList>
    </citation>
    <scope>NUCLEOTIDE SEQUENCE</scope>
    <source>
        <strain evidence="12">10Alg 79</strain>
    </source>
</reference>
<keyword evidence="5" id="KW-0408">Iron</keyword>
<evidence type="ECO:0000256" key="3">
    <source>
        <dbReference type="ARBA" id="ARBA00022691"/>
    </source>
</evidence>
<evidence type="ECO:0000256" key="10">
    <source>
        <dbReference type="ARBA" id="ARBA00073867"/>
    </source>
</evidence>
<comment type="similarity">
    <text evidence="8">Belongs to the radical SAM superfamily.</text>
</comment>
<dbReference type="InterPro" id="IPR058240">
    <property type="entry name" value="rSAM_sf"/>
</dbReference>
<dbReference type="EMBL" id="JANFFA010000003">
    <property type="protein sequence ID" value="MDQ2095137.1"/>
    <property type="molecule type" value="Genomic_DNA"/>
</dbReference>
<dbReference type="Pfam" id="PF04055">
    <property type="entry name" value="Radical_SAM"/>
    <property type="match status" value="1"/>
</dbReference>
<keyword evidence="3" id="KW-0949">S-adenosyl-L-methionine</keyword>
<evidence type="ECO:0000256" key="9">
    <source>
        <dbReference type="ARBA" id="ARBA00056787"/>
    </source>
</evidence>
<evidence type="ECO:0000256" key="6">
    <source>
        <dbReference type="ARBA" id="ARBA00023014"/>
    </source>
</evidence>
<evidence type="ECO:0000256" key="5">
    <source>
        <dbReference type="ARBA" id="ARBA00023004"/>
    </source>
</evidence>
<dbReference type="InterPro" id="IPR006638">
    <property type="entry name" value="Elp3/MiaA/NifB-like_rSAM"/>
</dbReference>
<evidence type="ECO:0000256" key="2">
    <source>
        <dbReference type="ARBA" id="ARBA00022485"/>
    </source>
</evidence>
<dbReference type="SFLD" id="SFLDS00029">
    <property type="entry name" value="Radical_SAM"/>
    <property type="match status" value="1"/>
</dbReference>
<dbReference type="CDD" id="cd01335">
    <property type="entry name" value="Radical_SAM"/>
    <property type="match status" value="1"/>
</dbReference>
<feature type="domain" description="Radical SAM core" evidence="11">
    <location>
        <begin position="28"/>
        <end position="240"/>
    </location>
</feature>
<dbReference type="Proteomes" id="UP001227162">
    <property type="component" value="Unassembled WGS sequence"/>
</dbReference>
<dbReference type="PROSITE" id="PS51918">
    <property type="entry name" value="RADICAL_SAM"/>
    <property type="match status" value="1"/>
</dbReference>
<accession>A0AAJ1X815</accession>
<dbReference type="RefSeq" id="WP_317626738.1">
    <property type="nucleotide sequence ID" value="NZ_JANFFA010000003.1"/>
</dbReference>
<dbReference type="GO" id="GO:0046872">
    <property type="term" value="F:metal ion binding"/>
    <property type="evidence" value="ECO:0007669"/>
    <property type="project" value="UniProtKB-KW"/>
</dbReference>
<dbReference type="SFLD" id="SFLDG01386">
    <property type="entry name" value="main_SPASM_domain-containing"/>
    <property type="match status" value="1"/>
</dbReference>